<evidence type="ECO:0000313" key="2">
    <source>
        <dbReference type="EMBL" id="VAW24686.1"/>
    </source>
</evidence>
<dbReference type="Pfam" id="PF05573">
    <property type="entry name" value="NosL"/>
    <property type="match status" value="1"/>
</dbReference>
<sequence>MNIYKTNIYKTNIFKGILIVFSLALLSACQSNVATQKPEPALLSEDDIGFFDQMIVVDHEGPRAQIHLAGSPDPIWFSSVRDGLAYFKSPEQSARILAIYVNDIGVANSWQDMGIGNWTDAETAFFVVGSNAKGGMGAPEPVPFSSEIKAKEFSLERGGEILKLADITAEMVLAPMKPEQMRQGQMEMPSMEGSDAADIKDMNMSPDGG</sequence>
<dbReference type="AlphaFoldDB" id="A0A3B0UY60"/>
<dbReference type="PANTHER" id="PTHR41247:SF1">
    <property type="entry name" value="HTH-TYPE TRANSCRIPTIONAL REPRESSOR YCNK"/>
    <property type="match status" value="1"/>
</dbReference>
<dbReference type="SUPFAM" id="SSF160387">
    <property type="entry name" value="NosL/MerB-like"/>
    <property type="match status" value="1"/>
</dbReference>
<reference evidence="2" key="1">
    <citation type="submission" date="2018-06" db="EMBL/GenBank/DDBJ databases">
        <authorList>
            <person name="Zhirakovskaya E."/>
        </authorList>
    </citation>
    <scope>NUCLEOTIDE SEQUENCE</scope>
</reference>
<evidence type="ECO:0000256" key="1">
    <source>
        <dbReference type="SAM" id="MobiDB-lite"/>
    </source>
</evidence>
<dbReference type="EMBL" id="UOEQ01000549">
    <property type="protein sequence ID" value="VAW24686.1"/>
    <property type="molecule type" value="Genomic_DNA"/>
</dbReference>
<protein>
    <recommendedName>
        <fullName evidence="3">Nitrous oxide reductase maturation protein, outer-membrane lipoprotein NosL</fullName>
    </recommendedName>
</protein>
<gene>
    <name evidence="2" type="ORF">MNBD_ALPHA11-488</name>
</gene>
<organism evidence="2">
    <name type="scientific">hydrothermal vent metagenome</name>
    <dbReference type="NCBI Taxonomy" id="652676"/>
    <lineage>
        <taxon>unclassified sequences</taxon>
        <taxon>metagenomes</taxon>
        <taxon>ecological metagenomes</taxon>
    </lineage>
</organism>
<dbReference type="Gene3D" id="3.30.70.2060">
    <property type="match status" value="1"/>
</dbReference>
<dbReference type="PANTHER" id="PTHR41247">
    <property type="entry name" value="HTH-TYPE TRANSCRIPTIONAL REPRESSOR YCNK"/>
    <property type="match status" value="1"/>
</dbReference>
<evidence type="ECO:0008006" key="3">
    <source>
        <dbReference type="Google" id="ProtNLM"/>
    </source>
</evidence>
<proteinExistence type="predicted"/>
<feature type="region of interest" description="Disordered" evidence="1">
    <location>
        <begin position="180"/>
        <end position="209"/>
    </location>
</feature>
<dbReference type="InterPro" id="IPR008719">
    <property type="entry name" value="N2O_reductase_NosL"/>
</dbReference>
<dbReference type="PROSITE" id="PS51257">
    <property type="entry name" value="PROKAR_LIPOPROTEIN"/>
    <property type="match status" value="1"/>
</dbReference>
<dbReference type="Gene3D" id="3.30.70.2050">
    <property type="match status" value="1"/>
</dbReference>
<accession>A0A3B0UY60</accession>
<name>A0A3B0UY60_9ZZZZ</name>